<organism evidence="3 4">
    <name type="scientific">Phtheirospermum japonicum</name>
    <dbReference type="NCBI Taxonomy" id="374723"/>
    <lineage>
        <taxon>Eukaryota</taxon>
        <taxon>Viridiplantae</taxon>
        <taxon>Streptophyta</taxon>
        <taxon>Embryophyta</taxon>
        <taxon>Tracheophyta</taxon>
        <taxon>Spermatophyta</taxon>
        <taxon>Magnoliopsida</taxon>
        <taxon>eudicotyledons</taxon>
        <taxon>Gunneridae</taxon>
        <taxon>Pentapetalae</taxon>
        <taxon>asterids</taxon>
        <taxon>lamiids</taxon>
        <taxon>Lamiales</taxon>
        <taxon>Orobanchaceae</taxon>
        <taxon>Orobanchaceae incertae sedis</taxon>
        <taxon>Phtheirospermum</taxon>
    </lineage>
</organism>
<gene>
    <name evidence="3" type="ORF">PHJA_001616700</name>
</gene>
<dbReference type="InterPro" id="IPR011707">
    <property type="entry name" value="Cu-oxidase-like_N"/>
</dbReference>
<reference evidence="3" key="1">
    <citation type="submission" date="2020-07" db="EMBL/GenBank/DDBJ databases">
        <title>Ethylene signaling mediates host invasion by parasitic plants.</title>
        <authorList>
            <person name="Yoshida S."/>
        </authorList>
    </citation>
    <scope>NUCLEOTIDE SEQUENCE</scope>
    <source>
        <strain evidence="3">Okayama</strain>
    </source>
</reference>
<evidence type="ECO:0000259" key="2">
    <source>
        <dbReference type="Pfam" id="PF07732"/>
    </source>
</evidence>
<dbReference type="GO" id="GO:0005507">
    <property type="term" value="F:copper ion binding"/>
    <property type="evidence" value="ECO:0007669"/>
    <property type="project" value="InterPro"/>
</dbReference>
<proteinExistence type="inferred from homology"/>
<protein>
    <submittedName>
        <fullName evidence="3">Laccase-21</fullName>
    </submittedName>
</protein>
<name>A0A830CFJ8_9LAMI</name>
<dbReference type="Proteomes" id="UP000653305">
    <property type="component" value="Unassembled WGS sequence"/>
</dbReference>
<comment type="similarity">
    <text evidence="1">Belongs to the multicopper oxidase family.</text>
</comment>
<accession>A0A830CFJ8</accession>
<sequence>MLTIKGQFPGPTIYSRRGDLVIVDVYNRAGHNITIHCTNIYLYIFYFHSFPV</sequence>
<comment type="caution">
    <text evidence="3">The sequence shown here is derived from an EMBL/GenBank/DDBJ whole genome shotgun (WGS) entry which is preliminary data.</text>
</comment>
<evidence type="ECO:0000313" key="4">
    <source>
        <dbReference type="Proteomes" id="UP000653305"/>
    </source>
</evidence>
<keyword evidence="4" id="KW-1185">Reference proteome</keyword>
<dbReference type="InterPro" id="IPR008972">
    <property type="entry name" value="Cupredoxin"/>
</dbReference>
<dbReference type="Pfam" id="PF07732">
    <property type="entry name" value="Cu-oxidase_3"/>
    <property type="match status" value="1"/>
</dbReference>
<dbReference type="SUPFAM" id="SSF49503">
    <property type="entry name" value="Cupredoxins"/>
    <property type="match status" value="1"/>
</dbReference>
<dbReference type="OrthoDB" id="2121828at2759"/>
<dbReference type="EMBL" id="BMAC01000361">
    <property type="protein sequence ID" value="GFP94723.1"/>
    <property type="molecule type" value="Genomic_DNA"/>
</dbReference>
<feature type="domain" description="Plastocyanin-like" evidence="2">
    <location>
        <begin position="2"/>
        <end position="38"/>
    </location>
</feature>
<dbReference type="Gene3D" id="2.60.40.420">
    <property type="entry name" value="Cupredoxins - blue copper proteins"/>
    <property type="match status" value="1"/>
</dbReference>
<dbReference type="AlphaFoldDB" id="A0A830CFJ8"/>
<evidence type="ECO:0000313" key="3">
    <source>
        <dbReference type="EMBL" id="GFP94723.1"/>
    </source>
</evidence>
<evidence type="ECO:0000256" key="1">
    <source>
        <dbReference type="ARBA" id="ARBA00010609"/>
    </source>
</evidence>